<dbReference type="EMBL" id="JAHUZN010000012">
    <property type="protein sequence ID" value="KAG8474275.1"/>
    <property type="molecule type" value="Genomic_DNA"/>
</dbReference>
<gene>
    <name evidence="2" type="ORF">CXB51_034116</name>
</gene>
<name>A0A8J6CL61_9ROSI</name>
<organism evidence="2 3">
    <name type="scientific">Gossypium anomalum</name>
    <dbReference type="NCBI Taxonomy" id="47600"/>
    <lineage>
        <taxon>Eukaryota</taxon>
        <taxon>Viridiplantae</taxon>
        <taxon>Streptophyta</taxon>
        <taxon>Embryophyta</taxon>
        <taxon>Tracheophyta</taxon>
        <taxon>Spermatophyta</taxon>
        <taxon>Magnoliopsida</taxon>
        <taxon>eudicotyledons</taxon>
        <taxon>Gunneridae</taxon>
        <taxon>Pentapetalae</taxon>
        <taxon>rosids</taxon>
        <taxon>malvids</taxon>
        <taxon>Malvales</taxon>
        <taxon>Malvaceae</taxon>
        <taxon>Malvoideae</taxon>
        <taxon>Gossypium</taxon>
    </lineage>
</organism>
<evidence type="ECO:0000313" key="2">
    <source>
        <dbReference type="EMBL" id="KAG8474275.1"/>
    </source>
</evidence>
<keyword evidence="3" id="KW-1185">Reference proteome</keyword>
<comment type="caution">
    <text evidence="2">The sequence shown here is derived from an EMBL/GenBank/DDBJ whole genome shotgun (WGS) entry which is preliminary data.</text>
</comment>
<dbReference type="AlphaFoldDB" id="A0A8J6CL61"/>
<dbReference type="Proteomes" id="UP000701853">
    <property type="component" value="Chromosome 12"/>
</dbReference>
<dbReference type="OrthoDB" id="1001469at2759"/>
<reference evidence="2 3" key="1">
    <citation type="journal article" date="2021" name="bioRxiv">
        <title>The Gossypium anomalum genome as a resource for cotton improvement and evolutionary analysis of hybrid incompatibility.</title>
        <authorList>
            <person name="Grover C.E."/>
            <person name="Yuan D."/>
            <person name="Arick M.A."/>
            <person name="Miller E.R."/>
            <person name="Hu G."/>
            <person name="Peterson D.G."/>
            <person name="Wendel J.F."/>
            <person name="Udall J.A."/>
        </authorList>
    </citation>
    <scope>NUCLEOTIDE SEQUENCE [LARGE SCALE GENOMIC DNA]</scope>
    <source>
        <strain evidence="2">JFW-Udall</strain>
        <tissue evidence="2">Leaf</tissue>
    </source>
</reference>
<accession>A0A8J6CL61</accession>
<evidence type="ECO:0000256" key="1">
    <source>
        <dbReference type="SAM" id="MobiDB-lite"/>
    </source>
</evidence>
<evidence type="ECO:0000313" key="3">
    <source>
        <dbReference type="Proteomes" id="UP000701853"/>
    </source>
</evidence>
<sequence length="145" mass="16308">MENYFCAKGIVDDAGKVNTASLVLTDIALLWWRDRTTDKRQGKVVRDNVMGHCGGVCSRVQGTRTPSFRCDRERSIAWFSKGLKPWVRQEVEQRGVQKLSEAMTVAESVVKLGVGKDKLGSSKSETLGPNSMRRKAQKKIEKYFP</sequence>
<protein>
    <submittedName>
        <fullName evidence="2">Uncharacterized protein</fullName>
    </submittedName>
</protein>
<proteinExistence type="predicted"/>
<feature type="region of interest" description="Disordered" evidence="1">
    <location>
        <begin position="117"/>
        <end position="145"/>
    </location>
</feature>